<comment type="caution">
    <text evidence="1">The sequence shown here is derived from an EMBL/GenBank/DDBJ whole genome shotgun (WGS) entry which is preliminary data.</text>
</comment>
<dbReference type="EMBL" id="SNRW01006838">
    <property type="protein sequence ID" value="KAA6382331.1"/>
    <property type="molecule type" value="Genomic_DNA"/>
</dbReference>
<sequence length="177" mass="21000">MTLRWKDQLSQMKLKQIRKKRDFKEDFHQLKSMQEIINQELMDGVIIPIQDSQVAFWNPIFAVCKKNGGFRKILDCRRPNSELMKENFQMDNVNSIKQIVKQGDFATSLDILYAFHHIEVAAKSMFLSIFHLLGSELCLHRVAFRRIYRSQYIHQNIDSPYYIAEKDAIFQHNNLYG</sequence>
<evidence type="ECO:0000313" key="1">
    <source>
        <dbReference type="EMBL" id="KAA6382331.1"/>
    </source>
</evidence>
<accession>A0A5J4VIB2</accession>
<protein>
    <recommendedName>
        <fullName evidence="3">Reverse transcriptase domain-containing protein</fullName>
    </recommendedName>
</protein>
<dbReference type="AlphaFoldDB" id="A0A5J4VIB2"/>
<evidence type="ECO:0008006" key="3">
    <source>
        <dbReference type="Google" id="ProtNLM"/>
    </source>
</evidence>
<dbReference type="Gene3D" id="3.10.10.10">
    <property type="entry name" value="HIV Type 1 Reverse Transcriptase, subunit A, domain 1"/>
    <property type="match status" value="1"/>
</dbReference>
<dbReference type="InterPro" id="IPR043502">
    <property type="entry name" value="DNA/RNA_pol_sf"/>
</dbReference>
<proteinExistence type="predicted"/>
<organism evidence="1 2">
    <name type="scientific">Streblomastix strix</name>
    <dbReference type="NCBI Taxonomy" id="222440"/>
    <lineage>
        <taxon>Eukaryota</taxon>
        <taxon>Metamonada</taxon>
        <taxon>Preaxostyla</taxon>
        <taxon>Oxymonadida</taxon>
        <taxon>Streblomastigidae</taxon>
        <taxon>Streblomastix</taxon>
    </lineage>
</organism>
<dbReference type="SUPFAM" id="SSF56672">
    <property type="entry name" value="DNA/RNA polymerases"/>
    <property type="match status" value="1"/>
</dbReference>
<dbReference type="Proteomes" id="UP000324800">
    <property type="component" value="Unassembled WGS sequence"/>
</dbReference>
<reference evidence="1 2" key="1">
    <citation type="submission" date="2019-03" db="EMBL/GenBank/DDBJ databases">
        <title>Single cell metagenomics reveals metabolic interactions within the superorganism composed of flagellate Streblomastix strix and complex community of Bacteroidetes bacteria on its surface.</title>
        <authorList>
            <person name="Treitli S.C."/>
            <person name="Kolisko M."/>
            <person name="Husnik F."/>
            <person name="Keeling P."/>
            <person name="Hampl V."/>
        </authorList>
    </citation>
    <scope>NUCLEOTIDE SEQUENCE [LARGE SCALE GENOMIC DNA]</scope>
    <source>
        <strain evidence="1">ST1C</strain>
    </source>
</reference>
<name>A0A5J4VIB2_9EUKA</name>
<gene>
    <name evidence="1" type="ORF">EZS28_022140</name>
</gene>
<evidence type="ECO:0000313" key="2">
    <source>
        <dbReference type="Proteomes" id="UP000324800"/>
    </source>
</evidence>
<dbReference type="OrthoDB" id="115435at2759"/>